<evidence type="ECO:0000256" key="1">
    <source>
        <dbReference type="SAM" id="Phobius"/>
    </source>
</evidence>
<feature type="transmembrane region" description="Helical" evidence="1">
    <location>
        <begin position="105"/>
        <end position="134"/>
    </location>
</feature>
<evidence type="ECO:0000313" key="2">
    <source>
        <dbReference type="EMBL" id="AKU91385.1"/>
    </source>
</evidence>
<keyword evidence="1" id="KW-1133">Transmembrane helix</keyword>
<gene>
    <name evidence="2" type="ORF">AKJ08_1772</name>
</gene>
<feature type="transmembrane region" description="Helical" evidence="1">
    <location>
        <begin position="52"/>
        <end position="68"/>
    </location>
</feature>
<dbReference type="EMBL" id="CP012332">
    <property type="protein sequence ID" value="AKU91385.1"/>
    <property type="molecule type" value="Genomic_DNA"/>
</dbReference>
<dbReference type="RefSeq" id="WP_050725702.1">
    <property type="nucleotide sequence ID" value="NZ_CP012332.1"/>
</dbReference>
<keyword evidence="1" id="KW-0472">Membrane</keyword>
<reference evidence="2 3" key="1">
    <citation type="submission" date="2015-08" db="EMBL/GenBank/DDBJ databases">
        <authorList>
            <person name="Babu N.S."/>
            <person name="Beckwith C.J."/>
            <person name="Beseler K.G."/>
            <person name="Brison A."/>
            <person name="Carone J.V."/>
            <person name="Caskin T.P."/>
            <person name="Diamond M."/>
            <person name="Durham M.E."/>
            <person name="Foxe J.M."/>
            <person name="Go M."/>
            <person name="Henderson B.A."/>
            <person name="Jones I.B."/>
            <person name="McGettigan J.A."/>
            <person name="Micheletti S.J."/>
            <person name="Nasrallah M.E."/>
            <person name="Ortiz D."/>
            <person name="Piller C.R."/>
            <person name="Privatt S.R."/>
            <person name="Schneider S.L."/>
            <person name="Sharp S."/>
            <person name="Smith T.C."/>
            <person name="Stanton J.D."/>
            <person name="Ullery H.E."/>
            <person name="Wilson R.J."/>
            <person name="Serrano M.G."/>
            <person name="Buck G."/>
            <person name="Lee V."/>
            <person name="Wang Y."/>
            <person name="Carvalho R."/>
            <person name="Voegtly L."/>
            <person name="Shi R."/>
            <person name="Duckworth R."/>
            <person name="Johnson A."/>
            <person name="Loviza R."/>
            <person name="Walstead R."/>
            <person name="Shah Z."/>
            <person name="Kiflezghi M."/>
            <person name="Wade K."/>
            <person name="Ball S.L."/>
            <person name="Bradley K.W."/>
            <person name="Asai D.J."/>
            <person name="Bowman C.A."/>
            <person name="Russell D.A."/>
            <person name="Pope W.H."/>
            <person name="Jacobs-Sera D."/>
            <person name="Hendrix R.W."/>
            <person name="Hatfull G.F."/>
        </authorList>
    </citation>
    <scope>NUCLEOTIDE SEQUENCE [LARGE SCALE GENOMIC DNA]</scope>
    <source>
        <strain evidence="2 3">DSM 27710</strain>
    </source>
</reference>
<dbReference type="AlphaFoldDB" id="A0A0K1PCY7"/>
<name>A0A0K1PCY7_9BACT</name>
<organism evidence="2 3">
    <name type="scientific">Vulgatibacter incomptus</name>
    <dbReference type="NCBI Taxonomy" id="1391653"/>
    <lineage>
        <taxon>Bacteria</taxon>
        <taxon>Pseudomonadati</taxon>
        <taxon>Myxococcota</taxon>
        <taxon>Myxococcia</taxon>
        <taxon>Myxococcales</taxon>
        <taxon>Cystobacterineae</taxon>
        <taxon>Vulgatibacteraceae</taxon>
        <taxon>Vulgatibacter</taxon>
    </lineage>
</organism>
<dbReference type="Proteomes" id="UP000055590">
    <property type="component" value="Chromosome"/>
</dbReference>
<sequence length="136" mass="14412">MIEPYRSPAFPPAFGALVFAAALVLFVALQPVAMRLRAEEHRTWWASNGRDVVNALAVVSISASVWLLGIALPLAIFLGCTLTLVLALFGTFLHERVAGSWRLVLAIAAVLGAPLVIVPGEVAMAAAWCFSALFPG</sequence>
<keyword evidence="3" id="KW-1185">Reference proteome</keyword>
<accession>A0A0K1PCY7</accession>
<proteinExistence type="predicted"/>
<evidence type="ECO:0000313" key="3">
    <source>
        <dbReference type="Proteomes" id="UP000055590"/>
    </source>
</evidence>
<feature type="transmembrane region" description="Helical" evidence="1">
    <location>
        <begin position="74"/>
        <end position="93"/>
    </location>
</feature>
<protein>
    <submittedName>
        <fullName evidence="2">Uncharacterized protein</fullName>
    </submittedName>
</protein>
<dbReference type="KEGG" id="vin:AKJ08_1772"/>
<keyword evidence="1" id="KW-0812">Transmembrane</keyword>
<feature type="transmembrane region" description="Helical" evidence="1">
    <location>
        <begin position="12"/>
        <end position="32"/>
    </location>
</feature>